<dbReference type="OrthoDB" id="5987799at2759"/>
<dbReference type="InterPro" id="IPR008996">
    <property type="entry name" value="IL1/FGF"/>
</dbReference>
<dbReference type="Gene3D" id="2.80.10.50">
    <property type="match status" value="1"/>
</dbReference>
<evidence type="ECO:0000313" key="3">
    <source>
        <dbReference type="Proteomes" id="UP000228934"/>
    </source>
</evidence>
<organism evidence="2 3">
    <name type="scientific">Aquarana catesbeiana</name>
    <name type="common">American bullfrog</name>
    <name type="synonym">Rana catesbeiana</name>
    <dbReference type="NCBI Taxonomy" id="8400"/>
    <lineage>
        <taxon>Eukaryota</taxon>
        <taxon>Metazoa</taxon>
        <taxon>Chordata</taxon>
        <taxon>Craniata</taxon>
        <taxon>Vertebrata</taxon>
        <taxon>Euteleostomi</taxon>
        <taxon>Amphibia</taxon>
        <taxon>Batrachia</taxon>
        <taxon>Anura</taxon>
        <taxon>Neobatrachia</taxon>
        <taxon>Ranoidea</taxon>
        <taxon>Ranidae</taxon>
        <taxon>Aquarana</taxon>
    </lineage>
</organism>
<dbReference type="EMBL" id="KV957663">
    <property type="protein sequence ID" value="PIO16587.1"/>
    <property type="molecule type" value="Genomic_DNA"/>
</dbReference>
<evidence type="ECO:0000256" key="1">
    <source>
        <dbReference type="SAM" id="MobiDB-lite"/>
    </source>
</evidence>
<evidence type="ECO:0000313" key="2">
    <source>
        <dbReference type="EMBL" id="PIO16587.1"/>
    </source>
</evidence>
<dbReference type="AlphaFoldDB" id="A0A2G9QLX5"/>
<keyword evidence="3" id="KW-1185">Reference proteome</keyword>
<accession>A0A2G9QLX5</accession>
<gene>
    <name evidence="2" type="ORF">AB205_0008770</name>
</gene>
<proteinExistence type="predicted"/>
<feature type="compositionally biased region" description="Polar residues" evidence="1">
    <location>
        <begin position="110"/>
        <end position="123"/>
    </location>
</feature>
<reference evidence="3" key="1">
    <citation type="journal article" date="2017" name="Nat. Commun.">
        <title>The North American bullfrog draft genome provides insight into hormonal regulation of long noncoding RNA.</title>
        <authorList>
            <person name="Hammond S.A."/>
            <person name="Warren R.L."/>
            <person name="Vandervalk B.P."/>
            <person name="Kucuk E."/>
            <person name="Khan H."/>
            <person name="Gibb E.A."/>
            <person name="Pandoh P."/>
            <person name="Kirk H."/>
            <person name="Zhao Y."/>
            <person name="Jones M."/>
            <person name="Mungall A.J."/>
            <person name="Coope R."/>
            <person name="Pleasance S."/>
            <person name="Moore R.A."/>
            <person name="Holt R.A."/>
            <person name="Round J.M."/>
            <person name="Ohora S."/>
            <person name="Walle B.V."/>
            <person name="Veldhoen N."/>
            <person name="Helbing C.C."/>
            <person name="Birol I."/>
        </authorList>
    </citation>
    <scope>NUCLEOTIDE SEQUENCE [LARGE SCALE GENOMIC DNA]</scope>
</reference>
<name>A0A2G9QLX5_AQUCT</name>
<feature type="region of interest" description="Disordered" evidence="1">
    <location>
        <begin position="96"/>
        <end position="123"/>
    </location>
</feature>
<dbReference type="Proteomes" id="UP000228934">
    <property type="component" value="Unassembled WGS sequence"/>
</dbReference>
<protein>
    <submittedName>
        <fullName evidence="2">Uncharacterized protein</fullName>
    </submittedName>
</protein>
<dbReference type="SUPFAM" id="SSF50353">
    <property type="entry name" value="Cytokine"/>
    <property type="match status" value="1"/>
</dbReference>
<sequence>MSTLTNIFRSLQREKSAEPKTKMYTTIYKEDECNFREVPLADGYNFYFSEKYPAQLTLSPPRGGHPSGGQMARFMPLKNTIPLEDLHAVDHSYERQPGSYLDEDPFGMIDQSNIFSPSLDSKR</sequence>